<gene>
    <name evidence="2" type="ORF">EXN66_Car021348</name>
</gene>
<name>A0A6G1QT50_CHAAH</name>
<reference evidence="2 3" key="1">
    <citation type="submission" date="2019-02" db="EMBL/GenBank/DDBJ databases">
        <title>Opniocepnalus argus genome.</title>
        <authorList>
            <person name="Zhou C."/>
            <person name="Xiao S."/>
        </authorList>
    </citation>
    <scope>NUCLEOTIDE SEQUENCE [LARGE SCALE GENOMIC DNA]</scope>
    <source>
        <strain evidence="2">OARG1902GOOAL</strain>
        <tissue evidence="2">Muscle</tissue>
    </source>
</reference>
<accession>A0A6G1QT50</accession>
<feature type="compositionally biased region" description="Polar residues" evidence="1">
    <location>
        <begin position="15"/>
        <end position="37"/>
    </location>
</feature>
<keyword evidence="3" id="KW-1185">Reference proteome</keyword>
<organism evidence="2 3">
    <name type="scientific">Channa argus</name>
    <name type="common">Northern snakehead</name>
    <name type="synonym">Ophicephalus argus</name>
    <dbReference type="NCBI Taxonomy" id="215402"/>
    <lineage>
        <taxon>Eukaryota</taxon>
        <taxon>Metazoa</taxon>
        <taxon>Chordata</taxon>
        <taxon>Craniata</taxon>
        <taxon>Vertebrata</taxon>
        <taxon>Euteleostomi</taxon>
        <taxon>Actinopterygii</taxon>
        <taxon>Neopterygii</taxon>
        <taxon>Teleostei</taxon>
        <taxon>Neoteleostei</taxon>
        <taxon>Acanthomorphata</taxon>
        <taxon>Anabantaria</taxon>
        <taxon>Anabantiformes</taxon>
        <taxon>Channoidei</taxon>
        <taxon>Channidae</taxon>
        <taxon>Channa</taxon>
    </lineage>
</organism>
<sequence length="104" mass="11082">MLSKQEDGHKVIDIQTPNVSPSTQSAGSANSSGRATDLFSNSPIVPINNQGKWLAVKDHVHQHQLDSYHPSHGTCTHACSSDGSSTSGFSYDDTPSACVWNGKE</sequence>
<feature type="compositionally biased region" description="Basic and acidic residues" evidence="1">
    <location>
        <begin position="1"/>
        <end position="12"/>
    </location>
</feature>
<dbReference type="Proteomes" id="UP000503349">
    <property type="component" value="Chromosome 22"/>
</dbReference>
<dbReference type="AlphaFoldDB" id="A0A6G1QT50"/>
<evidence type="ECO:0000313" key="3">
    <source>
        <dbReference type="Proteomes" id="UP000503349"/>
    </source>
</evidence>
<evidence type="ECO:0000256" key="1">
    <source>
        <dbReference type="SAM" id="MobiDB-lite"/>
    </source>
</evidence>
<evidence type="ECO:0000313" key="2">
    <source>
        <dbReference type="EMBL" id="KAF3705657.1"/>
    </source>
</evidence>
<proteinExistence type="predicted"/>
<dbReference type="EMBL" id="CM015733">
    <property type="protein sequence ID" value="KAF3705657.1"/>
    <property type="molecule type" value="Genomic_DNA"/>
</dbReference>
<protein>
    <submittedName>
        <fullName evidence="2">Uncharacterized protein</fullName>
    </submittedName>
</protein>
<feature type="region of interest" description="Disordered" evidence="1">
    <location>
        <begin position="1"/>
        <end position="37"/>
    </location>
</feature>
<reference evidence="3" key="2">
    <citation type="submission" date="2019-02" db="EMBL/GenBank/DDBJ databases">
        <title>Opniocepnalus argus Var Kimnra genome.</title>
        <authorList>
            <person name="Zhou C."/>
            <person name="Xiao S."/>
        </authorList>
    </citation>
    <scope>NUCLEOTIDE SEQUENCE [LARGE SCALE GENOMIC DNA]</scope>
</reference>